<evidence type="ECO:0000256" key="4">
    <source>
        <dbReference type="ARBA" id="ARBA00022927"/>
    </source>
</evidence>
<dbReference type="OrthoDB" id="10254310at2759"/>
<dbReference type="GO" id="GO:0030123">
    <property type="term" value="C:AP-3 adaptor complex"/>
    <property type="evidence" value="ECO:0007669"/>
    <property type="project" value="InterPro"/>
</dbReference>
<dbReference type="InterPro" id="IPR011989">
    <property type="entry name" value="ARM-like"/>
</dbReference>
<comment type="similarity">
    <text evidence="2">Belongs to the adaptor complexes large subunit family.</text>
</comment>
<dbReference type="Gene3D" id="1.25.10.10">
    <property type="entry name" value="Leucine-rich Repeat Variant"/>
    <property type="match status" value="1"/>
</dbReference>
<comment type="caution">
    <text evidence="8">The sequence shown here is derived from an EMBL/GenBank/DDBJ whole genome shotgun (WGS) entry which is preliminary data.</text>
</comment>
<feature type="compositionally biased region" description="Acidic residues" evidence="6">
    <location>
        <begin position="746"/>
        <end position="790"/>
    </location>
</feature>
<keyword evidence="4" id="KW-0653">Protein transport</keyword>
<keyword evidence="3" id="KW-0813">Transport</keyword>
<evidence type="ECO:0000256" key="1">
    <source>
        <dbReference type="ARBA" id="ARBA00004308"/>
    </source>
</evidence>
<evidence type="ECO:0000259" key="7">
    <source>
        <dbReference type="Pfam" id="PF01602"/>
    </source>
</evidence>
<dbReference type="SUPFAM" id="SSF48371">
    <property type="entry name" value="ARM repeat"/>
    <property type="match status" value="1"/>
</dbReference>
<dbReference type="EMBL" id="SGPM01000368">
    <property type="protein sequence ID" value="THH26301.1"/>
    <property type="molecule type" value="Genomic_DNA"/>
</dbReference>
<organism evidence="8 9">
    <name type="scientific">Antrodiella citrinella</name>
    <dbReference type="NCBI Taxonomy" id="2447956"/>
    <lineage>
        <taxon>Eukaryota</taxon>
        <taxon>Fungi</taxon>
        <taxon>Dikarya</taxon>
        <taxon>Basidiomycota</taxon>
        <taxon>Agaricomycotina</taxon>
        <taxon>Agaricomycetes</taxon>
        <taxon>Polyporales</taxon>
        <taxon>Steccherinaceae</taxon>
        <taxon>Antrodiella</taxon>
    </lineage>
</organism>
<feature type="region of interest" description="Disordered" evidence="6">
    <location>
        <begin position="702"/>
        <end position="842"/>
    </location>
</feature>
<keyword evidence="5" id="KW-0472">Membrane</keyword>
<keyword evidence="9" id="KW-1185">Reference proteome</keyword>
<dbReference type="PANTHER" id="PTHR11134">
    <property type="entry name" value="ADAPTOR COMPLEX SUBUNIT BETA FAMILY MEMBER"/>
    <property type="match status" value="1"/>
</dbReference>
<dbReference type="InterPro" id="IPR026740">
    <property type="entry name" value="AP3_beta"/>
</dbReference>
<comment type="subcellular location">
    <subcellularLocation>
        <location evidence="1">Endomembrane system</location>
    </subcellularLocation>
</comment>
<name>A0A4S4MMR7_9APHY</name>
<accession>A0A4S4MMR7</accession>
<dbReference type="Proteomes" id="UP000308730">
    <property type="component" value="Unassembled WGS sequence"/>
</dbReference>
<evidence type="ECO:0000256" key="2">
    <source>
        <dbReference type="ARBA" id="ARBA00006613"/>
    </source>
</evidence>
<evidence type="ECO:0000256" key="5">
    <source>
        <dbReference type="ARBA" id="ARBA00023136"/>
    </source>
</evidence>
<feature type="domain" description="Clathrin/coatomer adaptor adaptin-like N-terminal" evidence="7">
    <location>
        <begin position="50"/>
        <end position="589"/>
    </location>
</feature>
<feature type="compositionally biased region" description="Polar residues" evidence="6">
    <location>
        <begin position="703"/>
        <end position="712"/>
    </location>
</feature>
<dbReference type="InterPro" id="IPR002553">
    <property type="entry name" value="Clathrin/coatomer_adapt-like_N"/>
</dbReference>
<dbReference type="InterPro" id="IPR026739">
    <property type="entry name" value="AP_beta"/>
</dbReference>
<dbReference type="GO" id="GO:0006886">
    <property type="term" value="P:intracellular protein transport"/>
    <property type="evidence" value="ECO:0007669"/>
    <property type="project" value="InterPro"/>
</dbReference>
<dbReference type="PIRSF" id="PIRSF037096">
    <property type="entry name" value="AP3_complex_beta"/>
    <property type="match status" value="1"/>
</dbReference>
<dbReference type="GO" id="GO:0012505">
    <property type="term" value="C:endomembrane system"/>
    <property type="evidence" value="ECO:0007669"/>
    <property type="project" value="UniProtKB-SubCell"/>
</dbReference>
<feature type="compositionally biased region" description="Acidic residues" evidence="6">
    <location>
        <begin position="797"/>
        <end position="810"/>
    </location>
</feature>
<proteinExistence type="inferred from homology"/>
<sequence length="842" mass="93077">MAGINLNAITENATRFGTRLQETISEHTREFALSRGSGTSYFDMPEERVRNIRNQLDSSSDREKLDAMKRLIALISKGRDVSEFFAQVVKNVASHNIEIRKLVYIYLPRYAEQEPDLALLSINTFQKDLSDPNPLIRAMALRVLSGIRVSMIGSIVVLAIKKCAADISPYVRKAAALAIPKLYSLDTAHQPELITIISGLLRDKSPLSTGSVIVAFEAVCPTRLDLLHQHYRRLCRTLVDMDEWGQANLLTLLTRYARTMLSRPIVTLGEKADPQEEVDQDLKLLLSSSEPLYHSNNPAVVLAVARVFYYLAPPSEIKKMASPLIRLLHVSSEVERVALAYLLIVSHTQASLLAPHYPAFFVRSDDIRPIKQDKMQLLRIVISADNYQALLHDPDDELVAHAVQAIGYCARVVPESTQQCLNALMSFIQSPHDTVVGNAVFVLKSLVQIRLHKQDTTTVSAAYSPMAIISLLAYRIDEIHHSKARACVIWLVGQYAAATPNGENGAVLRPSGIEGVAAWAPDDLRKAATSFAKEDSIVKLQTITLSAKLLVLNPTDRTLSLLSRYVLSLARYDLNFDVRDRARSIASLLAGVTNTSSVSLYPDEENGYEEKYAGVVLRREQVRMVLFEGKQDVTEDGIKSYDPHALLGSIRSITNRDTYNNIYLPDWLENGIDSSLRDSADDAAPQPMAAVTSLSSVAVPRSIASSSRNTPVVLTPTGPSPAGSFSGGQEATNKVGWTDLDKFYEEGSEDEEEEDDDDEEEEEDVEEEEEEEEEEEDASKEDAEEEEEAEDGHSVAEDDASDEVEGDDDSPSNRIVHAAAPVETLGASPWQTEPLPEPPHSE</sequence>
<dbReference type="AlphaFoldDB" id="A0A4S4MMR7"/>
<evidence type="ECO:0000256" key="3">
    <source>
        <dbReference type="ARBA" id="ARBA00022448"/>
    </source>
</evidence>
<evidence type="ECO:0000256" key="6">
    <source>
        <dbReference type="SAM" id="MobiDB-lite"/>
    </source>
</evidence>
<dbReference type="InterPro" id="IPR016024">
    <property type="entry name" value="ARM-type_fold"/>
</dbReference>
<dbReference type="Pfam" id="PF01602">
    <property type="entry name" value="Adaptin_N"/>
    <property type="match status" value="1"/>
</dbReference>
<protein>
    <recommendedName>
        <fullName evidence="7">Clathrin/coatomer adaptor adaptin-like N-terminal domain-containing protein</fullName>
    </recommendedName>
</protein>
<reference evidence="8 9" key="1">
    <citation type="submission" date="2019-02" db="EMBL/GenBank/DDBJ databases">
        <title>Genome sequencing of the rare red list fungi Antrodiella citrinella (Flaviporus citrinellus).</title>
        <authorList>
            <person name="Buettner E."/>
            <person name="Kellner H."/>
        </authorList>
    </citation>
    <scope>NUCLEOTIDE SEQUENCE [LARGE SCALE GENOMIC DNA]</scope>
    <source>
        <strain evidence="8 9">DSM 108506</strain>
    </source>
</reference>
<gene>
    <name evidence="8" type="ORF">EUX98_g7887</name>
</gene>
<evidence type="ECO:0000313" key="8">
    <source>
        <dbReference type="EMBL" id="THH26301.1"/>
    </source>
</evidence>
<dbReference type="GO" id="GO:0016192">
    <property type="term" value="P:vesicle-mediated transport"/>
    <property type="evidence" value="ECO:0007669"/>
    <property type="project" value="InterPro"/>
</dbReference>
<evidence type="ECO:0000313" key="9">
    <source>
        <dbReference type="Proteomes" id="UP000308730"/>
    </source>
</evidence>